<keyword evidence="1" id="KW-0732">Signal</keyword>
<gene>
    <name evidence="3" type="ORF">DES36_10154</name>
</gene>
<dbReference type="Proteomes" id="UP000253490">
    <property type="component" value="Unassembled WGS sequence"/>
</dbReference>
<keyword evidence="4" id="KW-1185">Reference proteome</keyword>
<dbReference type="OrthoDB" id="2086681at2"/>
<feature type="chain" id="PRO_5016611227" evidence="1">
    <location>
        <begin position="21"/>
        <end position="144"/>
    </location>
</feature>
<evidence type="ECO:0000313" key="4">
    <source>
        <dbReference type="Proteomes" id="UP000253490"/>
    </source>
</evidence>
<comment type="caution">
    <text evidence="3">The sequence shown here is derived from an EMBL/GenBank/DDBJ whole genome shotgun (WGS) entry which is preliminary data.</text>
</comment>
<dbReference type="Gene3D" id="3.10.450.590">
    <property type="match status" value="1"/>
</dbReference>
<evidence type="ECO:0000259" key="2">
    <source>
        <dbReference type="Pfam" id="PF13026"/>
    </source>
</evidence>
<name>A0A366IF48_9FIRM</name>
<organism evidence="3 4">
    <name type="scientific">Alkalibaculum bacchi</name>
    <dbReference type="NCBI Taxonomy" id="645887"/>
    <lineage>
        <taxon>Bacteria</taxon>
        <taxon>Bacillati</taxon>
        <taxon>Bacillota</taxon>
        <taxon>Clostridia</taxon>
        <taxon>Eubacteriales</taxon>
        <taxon>Eubacteriaceae</taxon>
        <taxon>Alkalibaculum</taxon>
    </lineage>
</organism>
<accession>A0A366IF48</accession>
<proteinExistence type="predicted"/>
<dbReference type="EMBL" id="QNRX01000001">
    <property type="protein sequence ID" value="RBP70003.1"/>
    <property type="molecule type" value="Genomic_DNA"/>
</dbReference>
<feature type="domain" description="DUF3887" evidence="2">
    <location>
        <begin position="35"/>
        <end position="122"/>
    </location>
</feature>
<sequence length="144" mass="16314">MKRIAILFLLLFLLPACSNGIDKEKVQEYADPMIENILQGMNEDNYEKFSKDFGPIMLDALNAENYDGIIKKQIKEIIGNYESKELAKVDKVSQGDEDYIVVIYKATFSKETSDVAVTVYFTEGEDPKIETLLFNSPKLVENAS</sequence>
<evidence type="ECO:0000256" key="1">
    <source>
        <dbReference type="SAM" id="SignalP"/>
    </source>
</evidence>
<dbReference type="AlphaFoldDB" id="A0A366IF48"/>
<evidence type="ECO:0000313" key="3">
    <source>
        <dbReference type="EMBL" id="RBP70003.1"/>
    </source>
</evidence>
<protein>
    <submittedName>
        <fullName evidence="3">Uncharacterized protein DUF3887</fullName>
    </submittedName>
</protein>
<dbReference type="Pfam" id="PF13026">
    <property type="entry name" value="DUF3887"/>
    <property type="match status" value="1"/>
</dbReference>
<reference evidence="3 4" key="1">
    <citation type="submission" date="2018-06" db="EMBL/GenBank/DDBJ databases">
        <title>Genomic Encyclopedia of Type Strains, Phase IV (KMG-IV): sequencing the most valuable type-strain genomes for metagenomic binning, comparative biology and taxonomic classification.</title>
        <authorList>
            <person name="Goeker M."/>
        </authorList>
    </citation>
    <scope>NUCLEOTIDE SEQUENCE [LARGE SCALE GENOMIC DNA]</scope>
    <source>
        <strain evidence="3 4">DSM 22112</strain>
    </source>
</reference>
<dbReference type="RefSeq" id="WP_113919217.1">
    <property type="nucleotide sequence ID" value="NZ_QNRX01000001.1"/>
</dbReference>
<dbReference type="InterPro" id="IPR024981">
    <property type="entry name" value="DUF3887"/>
</dbReference>
<feature type="signal peptide" evidence="1">
    <location>
        <begin position="1"/>
        <end position="20"/>
    </location>
</feature>